<reference evidence="9" key="2">
    <citation type="submission" date="2024-10" db="UniProtKB">
        <authorList>
            <consortium name="EnsemblProtists"/>
        </authorList>
    </citation>
    <scope>IDENTIFICATION</scope>
</reference>
<dbReference type="PANTHER" id="PTHR11764:SF20">
    <property type="entry name" value="LANOSTEROL SYNTHASE"/>
    <property type="match status" value="1"/>
</dbReference>
<feature type="domain" description="Squalene cyclase C-terminal" evidence="7">
    <location>
        <begin position="529"/>
        <end position="661"/>
    </location>
</feature>
<dbReference type="AlphaFoldDB" id="A0A0D3K5U3"/>
<dbReference type="GeneID" id="17276401"/>
<evidence type="ECO:0000313" key="9">
    <source>
        <dbReference type="EnsemblProtists" id="EOD31128"/>
    </source>
</evidence>
<dbReference type="PaxDb" id="2903-EOD31128"/>
<dbReference type="Pfam" id="PF13249">
    <property type="entry name" value="SQHop_cyclase_N"/>
    <property type="match status" value="1"/>
</dbReference>
<evidence type="ECO:0000259" key="8">
    <source>
        <dbReference type="Pfam" id="PF13249"/>
    </source>
</evidence>
<dbReference type="Pfam" id="PF13243">
    <property type="entry name" value="SQHop_cyclase_C"/>
    <property type="match status" value="2"/>
</dbReference>
<evidence type="ECO:0000256" key="4">
    <source>
        <dbReference type="RuleBase" id="RU362003"/>
    </source>
</evidence>
<keyword evidence="3 4" id="KW-0413">Isomerase</keyword>
<feature type="chain" id="PRO_5044229111" description="Terpene cyclase/mutase family member" evidence="6">
    <location>
        <begin position="21"/>
        <end position="802"/>
    </location>
</feature>
<dbReference type="EnsemblProtists" id="EOD31128">
    <property type="protein sequence ID" value="EOD31128"/>
    <property type="gene ID" value="EMIHUDRAFT_462848"/>
</dbReference>
<dbReference type="Gene3D" id="1.50.10.20">
    <property type="match status" value="1"/>
</dbReference>
<organism evidence="9 10">
    <name type="scientific">Emiliania huxleyi (strain CCMP1516)</name>
    <dbReference type="NCBI Taxonomy" id="280463"/>
    <lineage>
        <taxon>Eukaryota</taxon>
        <taxon>Haptista</taxon>
        <taxon>Haptophyta</taxon>
        <taxon>Prymnesiophyceae</taxon>
        <taxon>Isochrysidales</taxon>
        <taxon>Noelaerhabdaceae</taxon>
        <taxon>Emiliania</taxon>
    </lineage>
</organism>
<dbReference type="InterPro" id="IPR018333">
    <property type="entry name" value="Squalene_cyclase"/>
</dbReference>
<keyword evidence="10" id="KW-1185">Reference proteome</keyword>
<dbReference type="HOGENOM" id="CLU_009074_2_0_1"/>
<dbReference type="OMA" id="WVHIRQV"/>
<evidence type="ECO:0000259" key="7">
    <source>
        <dbReference type="Pfam" id="PF13243"/>
    </source>
</evidence>
<evidence type="ECO:0000313" key="10">
    <source>
        <dbReference type="Proteomes" id="UP000013827"/>
    </source>
</evidence>
<name>A0A0D3K5U3_EMIH1</name>
<reference evidence="10" key="1">
    <citation type="journal article" date="2013" name="Nature">
        <title>Pan genome of the phytoplankton Emiliania underpins its global distribution.</title>
        <authorList>
            <person name="Read B.A."/>
            <person name="Kegel J."/>
            <person name="Klute M.J."/>
            <person name="Kuo A."/>
            <person name="Lefebvre S.C."/>
            <person name="Maumus F."/>
            <person name="Mayer C."/>
            <person name="Miller J."/>
            <person name="Monier A."/>
            <person name="Salamov A."/>
            <person name="Young J."/>
            <person name="Aguilar M."/>
            <person name="Claverie J.M."/>
            <person name="Frickenhaus S."/>
            <person name="Gonzalez K."/>
            <person name="Herman E.K."/>
            <person name="Lin Y.C."/>
            <person name="Napier J."/>
            <person name="Ogata H."/>
            <person name="Sarno A.F."/>
            <person name="Shmutz J."/>
            <person name="Schroeder D."/>
            <person name="de Vargas C."/>
            <person name="Verret F."/>
            <person name="von Dassow P."/>
            <person name="Valentin K."/>
            <person name="Van de Peer Y."/>
            <person name="Wheeler G."/>
            <person name="Dacks J.B."/>
            <person name="Delwiche C.F."/>
            <person name="Dyhrman S.T."/>
            <person name="Glockner G."/>
            <person name="John U."/>
            <person name="Richards T."/>
            <person name="Worden A.Z."/>
            <person name="Zhang X."/>
            <person name="Grigoriev I.V."/>
            <person name="Allen A.E."/>
            <person name="Bidle K."/>
            <person name="Borodovsky M."/>
            <person name="Bowler C."/>
            <person name="Brownlee C."/>
            <person name="Cock J.M."/>
            <person name="Elias M."/>
            <person name="Gladyshev V.N."/>
            <person name="Groth M."/>
            <person name="Guda C."/>
            <person name="Hadaegh A."/>
            <person name="Iglesias-Rodriguez M.D."/>
            <person name="Jenkins J."/>
            <person name="Jones B.M."/>
            <person name="Lawson T."/>
            <person name="Leese F."/>
            <person name="Lindquist E."/>
            <person name="Lobanov A."/>
            <person name="Lomsadze A."/>
            <person name="Malik S.B."/>
            <person name="Marsh M.E."/>
            <person name="Mackinder L."/>
            <person name="Mock T."/>
            <person name="Mueller-Roeber B."/>
            <person name="Pagarete A."/>
            <person name="Parker M."/>
            <person name="Probert I."/>
            <person name="Quesneville H."/>
            <person name="Raines C."/>
            <person name="Rensing S.A."/>
            <person name="Riano-Pachon D.M."/>
            <person name="Richier S."/>
            <person name="Rokitta S."/>
            <person name="Shiraiwa Y."/>
            <person name="Soanes D.M."/>
            <person name="van der Giezen M."/>
            <person name="Wahlund T.M."/>
            <person name="Williams B."/>
            <person name="Wilson W."/>
            <person name="Wolfe G."/>
            <person name="Wurch L.L."/>
        </authorList>
    </citation>
    <scope>NUCLEOTIDE SEQUENCE</scope>
</reference>
<evidence type="ECO:0000256" key="5">
    <source>
        <dbReference type="SAM" id="MobiDB-lite"/>
    </source>
</evidence>
<dbReference type="STRING" id="2903.R1D6Z9"/>
<dbReference type="InterPro" id="IPR032697">
    <property type="entry name" value="SQ_cyclase_N"/>
</dbReference>
<dbReference type="eggNOG" id="KOG0497">
    <property type="taxonomic scope" value="Eukaryota"/>
</dbReference>
<dbReference type="CDD" id="cd02892">
    <property type="entry name" value="SQCY_1"/>
    <property type="match status" value="1"/>
</dbReference>
<dbReference type="InterPro" id="IPR032696">
    <property type="entry name" value="SQ_cyclase_C"/>
</dbReference>
<proteinExistence type="inferred from homology"/>
<evidence type="ECO:0000256" key="6">
    <source>
        <dbReference type="SAM" id="SignalP"/>
    </source>
</evidence>
<comment type="similarity">
    <text evidence="1 4">Belongs to the terpene cyclase/mutase family.</text>
</comment>
<feature type="domain" description="Squalene cyclase N-terminal" evidence="8">
    <location>
        <begin position="160"/>
        <end position="400"/>
    </location>
</feature>
<dbReference type="NCBIfam" id="TIGR01787">
    <property type="entry name" value="squalene_cyclas"/>
    <property type="match status" value="1"/>
</dbReference>
<dbReference type="GO" id="GO:0005811">
    <property type="term" value="C:lipid droplet"/>
    <property type="evidence" value="ECO:0007669"/>
    <property type="project" value="InterPro"/>
</dbReference>
<dbReference type="FunFam" id="1.50.10.20:FF:000002">
    <property type="entry name" value="Terpene cyclase/mutase family member"/>
    <property type="match status" value="1"/>
</dbReference>
<sequence length="802" mass="89223">MPVLADLLHALLLPLRIVLRLIHRLLYSPTWRTTYPVTRTLPEPVAPAARKGTWTLRTRTGESPLGPVKHTLNGNTGRQLWTFDPAAAPAAWEADALSHFRREYEAMAEVRHHSADEPLRLQALRETGGKRRAAKPLPKGAAEAEQVDASLRHGIGFYGSLQMEDGHWPGDYGGPMFLLPGLVIACYVTETELPAEHRAEMLRYLRNHQNEDGGTGLHIEGHSTMFGTSLNYVAARLLGMAADDPHCLRARAFMHGRGGAVNNTSWAKFWLALLGVYEWRGINPLPPEMWILPYWLIVHPGRFWCHCRMVYLPMSYLYGKRAACPPTPLTEALRKELYVEPYSEIAWEEQRNNCGPADMYVQHHPLQDLLWKVVAAAEPWIPAWLRRRALSWCADMILHEDGSTRHVDIGPVNKAINMVCCWYDDPHGEAFKAHLPRIFDYLWLAEDGMKMQGYNGSQAWDTAFAVQAIAASGLGEEAEVSPILRKAHEYLDASQALGLPGVAALEPERLFDCVNVILSYQNTAEHWGTGGWATYENTRGPAALELLNPSECFGDIVIDYSYCELTCACITALSHFHRRHPGHRTAEISTAIKLGAPWTRDTQLGAWFGVVGLASVGEREATSPHVAKALAFLRSKQLPDGGWGESYLSSSRKEYHHADASQAPPPHPLARAHSFPHRTTWHADASPATPSSACLPFLPLIPQPVVNTSWAMLALLAGTEGCDESMAGAAPVLARAAAFLMSMQEPTGDWPQQLISGVFNHNCMITYANYRNIFPLWALGQYRRRLRGEPLPNLDAVPTLKL</sequence>
<feature type="signal peptide" evidence="6">
    <location>
        <begin position="1"/>
        <end position="20"/>
    </location>
</feature>
<evidence type="ECO:0000256" key="2">
    <source>
        <dbReference type="ARBA" id="ARBA00022737"/>
    </source>
</evidence>
<accession>A0A0D3K5U3</accession>
<keyword evidence="2" id="KW-0677">Repeat</keyword>
<dbReference type="InterPro" id="IPR008930">
    <property type="entry name" value="Terpenoid_cyclase/PrenylTrfase"/>
</dbReference>
<dbReference type="GO" id="GO:0016104">
    <property type="term" value="P:triterpenoid biosynthetic process"/>
    <property type="evidence" value="ECO:0007669"/>
    <property type="project" value="InterPro"/>
</dbReference>
<dbReference type="RefSeq" id="XP_005783557.1">
    <property type="nucleotide sequence ID" value="XM_005783500.1"/>
</dbReference>
<keyword evidence="6" id="KW-0732">Signal</keyword>
<dbReference type="PANTHER" id="PTHR11764">
    <property type="entry name" value="TERPENE CYCLASE/MUTASE FAMILY MEMBER"/>
    <property type="match status" value="1"/>
</dbReference>
<evidence type="ECO:0000256" key="3">
    <source>
        <dbReference type="ARBA" id="ARBA00023235"/>
    </source>
</evidence>
<dbReference type="GO" id="GO:0031559">
    <property type="term" value="F:oxidosqualene cyclase activity"/>
    <property type="evidence" value="ECO:0007669"/>
    <property type="project" value="UniProtKB-ARBA"/>
</dbReference>
<dbReference type="Proteomes" id="UP000013827">
    <property type="component" value="Unassembled WGS sequence"/>
</dbReference>
<protein>
    <recommendedName>
        <fullName evidence="4">Terpene cyclase/mutase family member</fullName>
        <ecNumber evidence="4">5.4.99.-</ecNumber>
    </recommendedName>
</protein>
<dbReference type="SUPFAM" id="SSF48239">
    <property type="entry name" value="Terpenoid cyclases/Protein prenyltransferases"/>
    <property type="match status" value="2"/>
</dbReference>
<feature type="domain" description="Squalene cyclase C-terminal" evidence="7">
    <location>
        <begin position="707"/>
        <end position="784"/>
    </location>
</feature>
<evidence type="ECO:0000256" key="1">
    <source>
        <dbReference type="ARBA" id="ARBA00009755"/>
    </source>
</evidence>
<dbReference type="KEGG" id="ehx:EMIHUDRAFT_462848"/>
<dbReference type="EC" id="5.4.99.-" evidence="4"/>
<feature type="region of interest" description="Disordered" evidence="5">
    <location>
        <begin position="654"/>
        <end position="673"/>
    </location>
</feature>